<accession>A0A9K3KTL2</accession>
<protein>
    <submittedName>
        <fullName evidence="1">Uncharacterized protein</fullName>
    </submittedName>
</protein>
<comment type="caution">
    <text evidence="1">The sequence shown here is derived from an EMBL/GenBank/DDBJ whole genome shotgun (WGS) entry which is preliminary data.</text>
</comment>
<proteinExistence type="predicted"/>
<keyword evidence="2" id="KW-1185">Reference proteome</keyword>
<gene>
    <name evidence="1" type="ORF">IV203_012129</name>
</gene>
<dbReference type="EMBL" id="JAGRRH010000019">
    <property type="protein sequence ID" value="KAG7349532.1"/>
    <property type="molecule type" value="Genomic_DNA"/>
</dbReference>
<evidence type="ECO:0000313" key="1">
    <source>
        <dbReference type="EMBL" id="KAG7349532.1"/>
    </source>
</evidence>
<organism evidence="1 2">
    <name type="scientific">Nitzschia inconspicua</name>
    <dbReference type="NCBI Taxonomy" id="303405"/>
    <lineage>
        <taxon>Eukaryota</taxon>
        <taxon>Sar</taxon>
        <taxon>Stramenopiles</taxon>
        <taxon>Ochrophyta</taxon>
        <taxon>Bacillariophyta</taxon>
        <taxon>Bacillariophyceae</taxon>
        <taxon>Bacillariophycidae</taxon>
        <taxon>Bacillariales</taxon>
        <taxon>Bacillariaceae</taxon>
        <taxon>Nitzschia</taxon>
    </lineage>
</organism>
<sequence length="96" mass="10641">MIGTLGCETTKKLSLRPFESLTSESMHIHLWGEDTSGNQLRTSFGCFGKAGLRLMGFRKASEEKLPQNFPLVDEITVGRLAVAGLYTQYVNVIHIP</sequence>
<dbReference type="AlphaFoldDB" id="A0A9K3KTL2"/>
<evidence type="ECO:0000313" key="2">
    <source>
        <dbReference type="Proteomes" id="UP000693970"/>
    </source>
</evidence>
<reference evidence="1" key="2">
    <citation type="submission" date="2021-04" db="EMBL/GenBank/DDBJ databases">
        <authorList>
            <person name="Podell S."/>
        </authorList>
    </citation>
    <scope>NUCLEOTIDE SEQUENCE</scope>
    <source>
        <strain evidence="1">Hildebrandi</strain>
    </source>
</reference>
<dbReference type="Proteomes" id="UP000693970">
    <property type="component" value="Unassembled WGS sequence"/>
</dbReference>
<reference evidence="1" key="1">
    <citation type="journal article" date="2021" name="Sci. Rep.">
        <title>Diploid genomic architecture of Nitzschia inconspicua, an elite biomass production diatom.</title>
        <authorList>
            <person name="Oliver A."/>
            <person name="Podell S."/>
            <person name="Pinowska A."/>
            <person name="Traller J.C."/>
            <person name="Smith S.R."/>
            <person name="McClure R."/>
            <person name="Beliaev A."/>
            <person name="Bohutskyi P."/>
            <person name="Hill E.A."/>
            <person name="Rabines A."/>
            <person name="Zheng H."/>
            <person name="Allen L.Z."/>
            <person name="Kuo A."/>
            <person name="Grigoriev I.V."/>
            <person name="Allen A.E."/>
            <person name="Hazlebeck D."/>
            <person name="Allen E.E."/>
        </authorList>
    </citation>
    <scope>NUCLEOTIDE SEQUENCE</scope>
    <source>
        <strain evidence="1">Hildebrandi</strain>
    </source>
</reference>
<dbReference type="OrthoDB" id="37537at2759"/>
<name>A0A9K3KTL2_9STRA</name>